<name>F8NIG4_SERL9</name>
<evidence type="ECO:0000256" key="2">
    <source>
        <dbReference type="SAM" id="Phobius"/>
    </source>
</evidence>
<dbReference type="EMBL" id="GL945429">
    <property type="protein sequence ID" value="EGO29513.1"/>
    <property type="molecule type" value="Genomic_DNA"/>
</dbReference>
<dbReference type="Gene3D" id="2.60.120.260">
    <property type="entry name" value="Galactose-binding domain-like"/>
    <property type="match status" value="1"/>
</dbReference>
<organism>
    <name type="scientific">Serpula lacrymans var. lacrymans (strain S7.9)</name>
    <name type="common">Dry rot fungus</name>
    <dbReference type="NCBI Taxonomy" id="578457"/>
    <lineage>
        <taxon>Eukaryota</taxon>
        <taxon>Fungi</taxon>
        <taxon>Dikarya</taxon>
        <taxon>Basidiomycota</taxon>
        <taxon>Agaricomycotina</taxon>
        <taxon>Agaricomycetes</taxon>
        <taxon>Agaricomycetidae</taxon>
        <taxon>Boletales</taxon>
        <taxon>Coniophorineae</taxon>
        <taxon>Serpulaceae</taxon>
        <taxon>Serpula</taxon>
    </lineage>
</organism>
<dbReference type="GeneID" id="18817511"/>
<gene>
    <name evidence="3" type="ORF">SERLADRAFT_457351</name>
</gene>
<feature type="compositionally biased region" description="Polar residues" evidence="1">
    <location>
        <begin position="325"/>
        <end position="334"/>
    </location>
</feature>
<evidence type="ECO:0008006" key="4">
    <source>
        <dbReference type="Google" id="ProtNLM"/>
    </source>
</evidence>
<evidence type="ECO:0000313" key="3">
    <source>
        <dbReference type="EMBL" id="EGO29513.1"/>
    </source>
</evidence>
<reference evidence="3" key="1">
    <citation type="submission" date="2011-04" db="EMBL/GenBank/DDBJ databases">
        <title>Evolution of plant cell wall degrading machinery underlies the functional diversity of forest fungi.</title>
        <authorList>
            <consortium name="US DOE Joint Genome Institute (JGI-PGF)"/>
            <person name="Eastwood D.C."/>
            <person name="Floudas D."/>
            <person name="Binder M."/>
            <person name="Majcherczyk A."/>
            <person name="Schneider P."/>
            <person name="Aerts A."/>
            <person name="Asiegbu F.O."/>
            <person name="Baker S.E."/>
            <person name="Barry K."/>
            <person name="Bendiksby M."/>
            <person name="Blumentritt M."/>
            <person name="Coutinho P.M."/>
            <person name="Cullen D."/>
            <person name="Cullen D."/>
            <person name="Gathman A."/>
            <person name="Goodell B."/>
            <person name="Henrissat B."/>
            <person name="Ihrmark K."/>
            <person name="Kauserud H."/>
            <person name="Kohler A."/>
            <person name="LaButti K."/>
            <person name="Lapidus A."/>
            <person name="Lavin J.L."/>
            <person name="Lee Y.-H."/>
            <person name="Lindquist E."/>
            <person name="Lilly W."/>
            <person name="Lucas S."/>
            <person name="Morin E."/>
            <person name="Murat C."/>
            <person name="Oguiza J.A."/>
            <person name="Park J."/>
            <person name="Pisabarro A.G."/>
            <person name="Riley R."/>
            <person name="Rosling A."/>
            <person name="Salamov A."/>
            <person name="Schmidt O."/>
            <person name="Schmutz J."/>
            <person name="Skrede I."/>
            <person name="Stenlid J."/>
            <person name="Wiebenga A."/>
            <person name="Xie X."/>
            <person name="Kues U."/>
            <person name="Hibbett D.S."/>
            <person name="Hoffmeister D."/>
            <person name="Hogberg N."/>
            <person name="Martin F."/>
            <person name="Grigoriev I.V."/>
            <person name="Watkinson S.C."/>
        </authorList>
    </citation>
    <scope>NUCLEOTIDE SEQUENCE</scope>
    <source>
        <strain evidence="3">S7.9</strain>
    </source>
</reference>
<dbReference type="HOGENOM" id="CLU_624319_0_0_1"/>
<accession>F8NIG4</accession>
<keyword evidence="2" id="KW-0812">Transmembrane</keyword>
<dbReference type="AlphaFoldDB" id="F8NIG4"/>
<feature type="region of interest" description="Disordered" evidence="1">
    <location>
        <begin position="271"/>
        <end position="349"/>
    </location>
</feature>
<dbReference type="Proteomes" id="UP000008064">
    <property type="component" value="Unassembled WGS sequence"/>
</dbReference>
<dbReference type="RefSeq" id="XP_007313755.1">
    <property type="nucleotide sequence ID" value="XM_007313693.1"/>
</dbReference>
<feature type="region of interest" description="Disordered" evidence="1">
    <location>
        <begin position="144"/>
        <end position="175"/>
    </location>
</feature>
<sequence>MSSSLPIVKVDDRDESITYSSTGIWWLGGVSQEYDTTTHGSTPNGTAMSISFSFQGSRVMVYGTIPPATLNTNPSISYYTLDNNATATYTAPITQSTLYQQLFYDSGDLPESTHSVVISPLTSQNSSLWFDYYAYVPLPVSTTTPNTGPSTTGTISSSAPSASSTPSASPSSNNGSTHLVPILAGTLGGVVGIAILAILGFLLYRCHRRSYASLAANSSSPPPPDNRVLSHMVEPYRDAPIMPASFSSTIGHQHVNSIPSFNSTMFASAPDTWPSDANSSPPGNFSSPLPPANRGLPRVVEPYRNTPTPSSFTSALGHGHGLVSSPPSLNNTIPASAADARSSNVNTPAPVADETLSQVLSESLSSPSSPPKLPTRHVHEDAGLRLDGGPLQNIDIPPEYRVYD</sequence>
<dbReference type="KEGG" id="sla:SERLADRAFT_457351"/>
<proteinExistence type="predicted"/>
<feature type="compositionally biased region" description="Polar residues" evidence="1">
    <location>
        <begin position="275"/>
        <end position="287"/>
    </location>
</feature>
<keyword evidence="2" id="KW-0472">Membrane</keyword>
<feature type="transmembrane region" description="Helical" evidence="2">
    <location>
        <begin position="179"/>
        <end position="204"/>
    </location>
</feature>
<evidence type="ECO:0000256" key="1">
    <source>
        <dbReference type="SAM" id="MobiDB-lite"/>
    </source>
</evidence>
<protein>
    <recommendedName>
        <fullName evidence="4">Mid2 domain-containing protein</fullName>
    </recommendedName>
</protein>
<feature type="compositionally biased region" description="Polar residues" evidence="1">
    <location>
        <begin position="305"/>
        <end position="314"/>
    </location>
</feature>
<dbReference type="OrthoDB" id="3265734at2759"/>
<keyword evidence="2" id="KW-1133">Transmembrane helix</keyword>